<keyword evidence="2" id="KW-1185">Reference proteome</keyword>
<sequence length="56" mass="6126">MQRALSLISERDAKAIKDGVSIYRIGVARVKSICYPASAGHHCSTRLRCPPWTAAI</sequence>
<evidence type="ECO:0000313" key="2">
    <source>
        <dbReference type="Proteomes" id="UP001216674"/>
    </source>
</evidence>
<reference evidence="1 2" key="1">
    <citation type="submission" date="2023-03" db="EMBL/GenBank/DDBJ databases">
        <title>Draft assemblies of triclosan tolerant bacteria isolated from returned activated sludge.</title>
        <authorList>
            <person name="Van Hamelsveld S."/>
        </authorList>
    </citation>
    <scope>NUCLEOTIDE SEQUENCE [LARGE SCALE GENOMIC DNA]</scope>
    <source>
        <strain evidence="1 2">GW210010_S58</strain>
    </source>
</reference>
<organism evidence="1 2">
    <name type="scientific">Cupriavidus basilensis</name>
    <dbReference type="NCBI Taxonomy" id="68895"/>
    <lineage>
        <taxon>Bacteria</taxon>
        <taxon>Pseudomonadati</taxon>
        <taxon>Pseudomonadota</taxon>
        <taxon>Betaproteobacteria</taxon>
        <taxon>Burkholderiales</taxon>
        <taxon>Burkholderiaceae</taxon>
        <taxon>Cupriavidus</taxon>
    </lineage>
</organism>
<gene>
    <name evidence="1" type="ORF">P3W85_28555</name>
</gene>
<dbReference type="Proteomes" id="UP001216674">
    <property type="component" value="Unassembled WGS sequence"/>
</dbReference>
<name>A0ABT6AW66_9BURK</name>
<proteinExistence type="predicted"/>
<comment type="caution">
    <text evidence="1">The sequence shown here is derived from an EMBL/GenBank/DDBJ whole genome shotgun (WGS) entry which is preliminary data.</text>
</comment>
<protein>
    <submittedName>
        <fullName evidence="1">Uncharacterized protein</fullName>
    </submittedName>
</protein>
<accession>A0ABT6AW66</accession>
<dbReference type="EMBL" id="JARJLM010000464">
    <property type="protein sequence ID" value="MDF3836871.1"/>
    <property type="molecule type" value="Genomic_DNA"/>
</dbReference>
<evidence type="ECO:0000313" key="1">
    <source>
        <dbReference type="EMBL" id="MDF3836871.1"/>
    </source>
</evidence>